<proteinExistence type="predicted"/>
<dbReference type="InterPro" id="IPR002545">
    <property type="entry name" value="CheW-lke_dom"/>
</dbReference>
<dbReference type="Pfam" id="PF01584">
    <property type="entry name" value="CheW"/>
    <property type="match status" value="1"/>
</dbReference>
<protein>
    <submittedName>
        <fullName evidence="2">Purine-binding chemotaxis protein CheW</fullName>
    </submittedName>
</protein>
<dbReference type="PROSITE" id="PS50851">
    <property type="entry name" value="CHEW"/>
    <property type="match status" value="1"/>
</dbReference>
<accession>A0ABR9ZTK0</accession>
<evidence type="ECO:0000313" key="3">
    <source>
        <dbReference type="Proteomes" id="UP000614200"/>
    </source>
</evidence>
<reference evidence="2 3" key="1">
    <citation type="submission" date="2020-11" db="EMBL/GenBank/DDBJ databases">
        <title>Fusibacter basophilias sp. nov.</title>
        <authorList>
            <person name="Qiu D."/>
        </authorList>
    </citation>
    <scope>NUCLEOTIDE SEQUENCE [LARGE SCALE GENOMIC DNA]</scope>
    <source>
        <strain evidence="2 3">Q10-2</strain>
    </source>
</reference>
<dbReference type="InterPro" id="IPR036061">
    <property type="entry name" value="CheW-like_dom_sf"/>
</dbReference>
<dbReference type="SUPFAM" id="SSF50341">
    <property type="entry name" value="CheW-like"/>
    <property type="match status" value="1"/>
</dbReference>
<dbReference type="PANTHER" id="PTHR22617:SF23">
    <property type="entry name" value="CHEMOTAXIS PROTEIN CHEW"/>
    <property type="match status" value="1"/>
</dbReference>
<feature type="domain" description="CheW-like" evidence="1">
    <location>
        <begin position="19"/>
        <end position="154"/>
    </location>
</feature>
<sequence>MKNRKVEDTGEYKNIPKEIIKYLTFQVDKEVYGFDINFIVDINRIQEITLVPQQDSYVKGVINLRGQIIPVIEIRARFGKKLRDYDDRTCIIVMNFEEYTVGVIVDTVLEVVSVEKEQITSQKSFDKKSRFVQGITKSNDHMVTLMDIEKLLFE</sequence>
<organism evidence="2 3">
    <name type="scientific">Fusibacter ferrireducens</name>
    <dbReference type="NCBI Taxonomy" id="2785058"/>
    <lineage>
        <taxon>Bacteria</taxon>
        <taxon>Bacillati</taxon>
        <taxon>Bacillota</taxon>
        <taxon>Clostridia</taxon>
        <taxon>Eubacteriales</taxon>
        <taxon>Eubacteriales Family XII. Incertae Sedis</taxon>
        <taxon>Fusibacter</taxon>
    </lineage>
</organism>
<dbReference type="Gene3D" id="2.40.50.180">
    <property type="entry name" value="CheA-289, Domain 4"/>
    <property type="match status" value="1"/>
</dbReference>
<comment type="caution">
    <text evidence="2">The sequence shown here is derived from an EMBL/GenBank/DDBJ whole genome shotgun (WGS) entry which is preliminary data.</text>
</comment>
<dbReference type="SMART" id="SM00260">
    <property type="entry name" value="CheW"/>
    <property type="match status" value="1"/>
</dbReference>
<dbReference type="PANTHER" id="PTHR22617">
    <property type="entry name" value="CHEMOTAXIS SENSOR HISTIDINE KINASE-RELATED"/>
    <property type="match status" value="1"/>
</dbReference>
<evidence type="ECO:0000259" key="1">
    <source>
        <dbReference type="PROSITE" id="PS50851"/>
    </source>
</evidence>
<gene>
    <name evidence="2" type="ORF">ISU02_11700</name>
</gene>
<dbReference type="Proteomes" id="UP000614200">
    <property type="component" value="Unassembled WGS sequence"/>
</dbReference>
<name>A0ABR9ZTK0_9FIRM</name>
<dbReference type="InterPro" id="IPR039315">
    <property type="entry name" value="CheW"/>
</dbReference>
<dbReference type="EMBL" id="JADKNH010000006">
    <property type="protein sequence ID" value="MBF4693793.1"/>
    <property type="molecule type" value="Genomic_DNA"/>
</dbReference>
<evidence type="ECO:0000313" key="2">
    <source>
        <dbReference type="EMBL" id="MBF4693793.1"/>
    </source>
</evidence>
<keyword evidence="3" id="KW-1185">Reference proteome</keyword>
<dbReference type="RefSeq" id="WP_194702026.1">
    <property type="nucleotide sequence ID" value="NZ_JADKNH010000006.1"/>
</dbReference>
<dbReference type="Gene3D" id="2.30.30.40">
    <property type="entry name" value="SH3 Domains"/>
    <property type="match status" value="1"/>
</dbReference>